<dbReference type="OrthoDB" id="10262857at2759"/>
<evidence type="ECO:0000256" key="6">
    <source>
        <dbReference type="ARBA" id="ARBA00022573"/>
    </source>
</evidence>
<keyword evidence="17" id="KW-0511">Multifunctional enzyme</keyword>
<keyword evidence="13" id="KW-0520">NAD</keyword>
<dbReference type="Gene3D" id="3.30.160.110">
    <property type="entry name" value="Siroheme synthase, domain 2"/>
    <property type="match status" value="1"/>
</dbReference>
<dbReference type="GO" id="GO:0030008">
    <property type="term" value="C:TRAPP complex"/>
    <property type="evidence" value="ECO:0007669"/>
    <property type="project" value="InterPro"/>
</dbReference>
<feature type="domain" description="Siroheme biosynthesis protein Met8 C-terminal" evidence="22">
    <location>
        <begin position="378"/>
        <end position="446"/>
    </location>
</feature>
<evidence type="ECO:0000313" key="24">
    <source>
        <dbReference type="EMBL" id="TPX75424.1"/>
    </source>
</evidence>
<dbReference type="Pfam" id="PF14823">
    <property type="entry name" value="Sirohm_synth_C"/>
    <property type="match status" value="1"/>
</dbReference>
<dbReference type="Pfam" id="PF00590">
    <property type="entry name" value="TP_methylase"/>
    <property type="match status" value="1"/>
</dbReference>
<feature type="region of interest" description="Disordered" evidence="20">
    <location>
        <begin position="1"/>
        <end position="25"/>
    </location>
</feature>
<dbReference type="InterPro" id="IPR035996">
    <property type="entry name" value="4pyrrol_Methylase_sf"/>
</dbReference>
<dbReference type="UniPathway" id="UPA00262">
    <property type="reaction ID" value="UER00222"/>
</dbReference>
<dbReference type="STRING" id="246404.A0A507FGP3"/>
<keyword evidence="25" id="KW-1185">Reference proteome</keyword>
<dbReference type="GO" id="GO:0005783">
    <property type="term" value="C:endoplasmic reticulum"/>
    <property type="evidence" value="ECO:0007669"/>
    <property type="project" value="UniProtKB-SubCell"/>
</dbReference>
<evidence type="ECO:0000256" key="14">
    <source>
        <dbReference type="ARBA" id="ARBA00023034"/>
    </source>
</evidence>
<dbReference type="SUPFAM" id="SSF53790">
    <property type="entry name" value="Tetrapyrrole methylase"/>
    <property type="match status" value="1"/>
</dbReference>
<evidence type="ECO:0000256" key="5">
    <source>
        <dbReference type="ARBA" id="ARBA00022448"/>
    </source>
</evidence>
<dbReference type="Pfam" id="PF04051">
    <property type="entry name" value="TRAPP"/>
    <property type="match status" value="1"/>
</dbReference>
<gene>
    <name evidence="24" type="ORF">CcCBS67573_g03293</name>
</gene>
<comment type="pathway">
    <text evidence="3">Porphyrin-containing compound metabolism; siroheme biosynthesis; sirohydrochlorin from precorrin-2: step 1/1.</text>
</comment>
<dbReference type="GO" id="GO:0008168">
    <property type="term" value="F:methyltransferase activity"/>
    <property type="evidence" value="ECO:0007669"/>
    <property type="project" value="UniProtKB-KW"/>
</dbReference>
<keyword evidence="11" id="KW-0931">ER-Golgi transport</keyword>
<keyword evidence="16" id="KW-0627">Porphyrin biosynthesis</keyword>
<evidence type="ECO:0000256" key="1">
    <source>
        <dbReference type="ARBA" id="ARBA00004222"/>
    </source>
</evidence>
<dbReference type="GO" id="GO:0016236">
    <property type="term" value="P:macroautophagy"/>
    <property type="evidence" value="ECO:0007669"/>
    <property type="project" value="UniProtKB-ARBA"/>
</dbReference>
<dbReference type="PANTHER" id="PTHR13048">
    <property type="entry name" value="TRAFFICKING PROTEIN PARTICLE COMPLEX SUBUNIT 3"/>
    <property type="match status" value="1"/>
</dbReference>
<keyword evidence="8 19" id="KW-0808">Transferase</keyword>
<comment type="caution">
    <text evidence="24">The sequence shown here is derived from an EMBL/GenBank/DDBJ whole genome shotgun (WGS) entry which is preliminary data.</text>
</comment>
<dbReference type="CDD" id="cd11642">
    <property type="entry name" value="SUMT"/>
    <property type="match status" value="1"/>
</dbReference>
<evidence type="ECO:0000256" key="12">
    <source>
        <dbReference type="ARBA" id="ARBA00023002"/>
    </source>
</evidence>
<protein>
    <submittedName>
        <fullName evidence="24">Uncharacterized protein</fullName>
    </submittedName>
</protein>
<dbReference type="GO" id="GO:0043115">
    <property type="term" value="F:precorrin-2 dehydrogenase activity"/>
    <property type="evidence" value="ECO:0007669"/>
    <property type="project" value="UniProtKB-EC"/>
</dbReference>
<dbReference type="GO" id="GO:0019354">
    <property type="term" value="P:siroheme biosynthetic process"/>
    <property type="evidence" value="ECO:0007669"/>
    <property type="project" value="UniProtKB-UniPathway"/>
</dbReference>
<dbReference type="GO" id="GO:0005794">
    <property type="term" value="C:Golgi apparatus"/>
    <property type="evidence" value="ECO:0007669"/>
    <property type="project" value="UniProtKB-SubCell"/>
</dbReference>
<dbReference type="InterPro" id="IPR006366">
    <property type="entry name" value="CobA/CysG_C"/>
</dbReference>
<keyword evidence="7 19" id="KW-0489">Methyltransferase</keyword>
<dbReference type="AlphaFoldDB" id="A0A507FGP3"/>
<proteinExistence type="inferred from homology"/>
<keyword evidence="9" id="KW-0949">S-adenosyl-L-methionine</keyword>
<evidence type="ECO:0000256" key="2">
    <source>
        <dbReference type="ARBA" id="ARBA00004240"/>
    </source>
</evidence>
<name>A0A507FGP3_9FUNG</name>
<dbReference type="SUPFAM" id="SSF51735">
    <property type="entry name" value="NAD(P)-binding Rossmann-fold domains"/>
    <property type="match status" value="1"/>
</dbReference>
<evidence type="ECO:0000256" key="7">
    <source>
        <dbReference type="ARBA" id="ARBA00022603"/>
    </source>
</evidence>
<dbReference type="GO" id="GO:0016829">
    <property type="term" value="F:lyase activity"/>
    <property type="evidence" value="ECO:0007669"/>
    <property type="project" value="UniProtKB-KW"/>
</dbReference>
<dbReference type="NCBIfam" id="TIGR01469">
    <property type="entry name" value="cobA_cysG_Cterm"/>
    <property type="match status" value="1"/>
</dbReference>
<evidence type="ECO:0000313" key="25">
    <source>
        <dbReference type="Proteomes" id="UP000320333"/>
    </source>
</evidence>
<evidence type="ECO:0000256" key="15">
    <source>
        <dbReference type="ARBA" id="ARBA00023239"/>
    </source>
</evidence>
<sequence>MQGTPQPRSTGSSMQMQRNKQSGDDIWKNRTDKISAELFALTYGSLVAQLVKDYEEYSEVNTQLDKMGYNIGGRLIEDFIAKSGLTKCGSFAETADTISKVGFKMFLGITPAISNWSADGKEFSLIFDENPLTEFVELPDEAVRELWYSNILCGVLRGALEMVLLQVECTFVSDVLRGDDSTEIRVKLVRVLDEEVPASDEFSMLADGEVNAPTPAGLIVSLRLLGKKVLVVGGNKEAESRVMHALDAGAIVTVLSPVSGLTVVLTQRVADGEVSLVDSEFEGVEDLYFDTQAGDNADGCKTYDLVLGCLDEYNESENLAECARALKIPVNCADVPHLCDFFFVAVMREGLLQIGVSSNGGGPRLAARLRSHIQSTLPKGTREAVSKIARLRVLVKNTPTPVGGGSLIKKRMAWMSRLCDQWSFDDMANLNEDDVIRLLGAYERGEMEPPLPTSKTAPLESSTKTISCNPTFSMLASQIPTLQQLVEDPLQRLSALAWMFLSVWLHILTYPLRATFSLLETIFPNLKTWSPPPIVILKESTVPPSASIPAAKLTAATPSSQQLLQIPPLPVSKTPKVVLVGAGPGSTNLLTVGAIRNLAAADTIVTDHLVSADILRHVPPTCKILQVPKKEKGASDAAQDVANELCATAILKNGAKHVVRLKGGDPYVFGRGGEELVYLCERGVSVEVVPGVSGVNGILGSAGIPATFKGLSEGVVVLTARGEKGAWPEVPAFGDGLKTVVVFMPIARMKGISDLMVKQGYPPSLPAAVIENGSLDHQRVIKGTLANIPELVISEKVVSPALLVVGNVCTVLDVVNQ</sequence>
<feature type="compositionally biased region" description="Polar residues" evidence="20">
    <location>
        <begin position="1"/>
        <end position="20"/>
    </location>
</feature>
<evidence type="ECO:0000256" key="3">
    <source>
        <dbReference type="ARBA" id="ARBA00005010"/>
    </source>
</evidence>
<keyword evidence="10" id="KW-0256">Endoplasmic reticulum</keyword>
<dbReference type="InterPro" id="IPR036291">
    <property type="entry name" value="NAD(P)-bd_dom_sf"/>
</dbReference>
<comment type="subcellular location">
    <subcellularLocation>
        <location evidence="2">Endoplasmic reticulum</location>
    </subcellularLocation>
    <subcellularLocation>
        <location evidence="1">Golgi apparatus</location>
        <location evidence="1">cis-Golgi network</location>
    </subcellularLocation>
</comment>
<dbReference type="PROSITE" id="PS00840">
    <property type="entry name" value="SUMT_2"/>
    <property type="match status" value="1"/>
</dbReference>
<keyword evidence="5" id="KW-0813">Transport</keyword>
<dbReference type="CDD" id="cd14942">
    <property type="entry name" value="TRAPPC3_bet3"/>
    <property type="match status" value="1"/>
</dbReference>
<dbReference type="NCBIfam" id="TIGR01470">
    <property type="entry name" value="cysG_Nterm"/>
    <property type="match status" value="1"/>
</dbReference>
<dbReference type="GO" id="GO:0048193">
    <property type="term" value="P:Golgi vesicle transport"/>
    <property type="evidence" value="ECO:0007669"/>
    <property type="project" value="InterPro"/>
</dbReference>
<evidence type="ECO:0000256" key="17">
    <source>
        <dbReference type="ARBA" id="ARBA00023268"/>
    </source>
</evidence>
<comment type="similarity">
    <text evidence="19">Belongs to the precorrin methyltransferase family.</text>
</comment>
<reference evidence="24 25" key="1">
    <citation type="journal article" date="2019" name="Sci. Rep.">
        <title>Comparative genomics of chytrid fungi reveal insights into the obligate biotrophic and pathogenic lifestyle of Synchytrium endobioticum.</title>
        <authorList>
            <person name="van de Vossenberg B.T.L.H."/>
            <person name="Warris S."/>
            <person name="Nguyen H.D.T."/>
            <person name="van Gent-Pelzer M.P.E."/>
            <person name="Joly D.L."/>
            <person name="van de Geest H.C."/>
            <person name="Bonants P.J.M."/>
            <person name="Smith D.S."/>
            <person name="Levesque C.A."/>
            <person name="van der Lee T.A.J."/>
        </authorList>
    </citation>
    <scope>NUCLEOTIDE SEQUENCE [LARGE SCALE GENOMIC DNA]</scope>
    <source>
        <strain evidence="24 25">CBS 675.73</strain>
    </source>
</reference>
<dbReference type="InterPro" id="IPR014776">
    <property type="entry name" value="4pyrrole_Mease_sub2"/>
</dbReference>
<dbReference type="InterPro" id="IPR016721">
    <property type="entry name" value="Bet3"/>
</dbReference>
<dbReference type="Gene3D" id="1.10.3280.10">
    <property type="entry name" value="Siroheme synthase, domain 3"/>
    <property type="match status" value="1"/>
</dbReference>
<dbReference type="InterPro" id="IPR003043">
    <property type="entry name" value="Uropor_MeTrfase_CS"/>
</dbReference>
<evidence type="ECO:0000256" key="20">
    <source>
        <dbReference type="SAM" id="MobiDB-lite"/>
    </source>
</evidence>
<dbReference type="NCBIfam" id="NF004790">
    <property type="entry name" value="PRK06136.1"/>
    <property type="match status" value="1"/>
</dbReference>
<evidence type="ECO:0000256" key="16">
    <source>
        <dbReference type="ARBA" id="ARBA00023244"/>
    </source>
</evidence>
<evidence type="ECO:0000256" key="13">
    <source>
        <dbReference type="ARBA" id="ARBA00023027"/>
    </source>
</evidence>
<dbReference type="Gene3D" id="3.30.1380.20">
    <property type="entry name" value="Trafficking protein particle complex subunit 3"/>
    <property type="match status" value="1"/>
</dbReference>
<comment type="similarity">
    <text evidence="4">Belongs to the TRAPP small subunits family. BET3 subfamily.</text>
</comment>
<dbReference type="Pfam" id="PF14824">
    <property type="entry name" value="Sirohm_synth_M"/>
    <property type="match status" value="1"/>
</dbReference>
<feature type="domain" description="Tetrapyrrole methylase" evidence="21">
    <location>
        <begin position="576"/>
        <end position="788"/>
    </location>
</feature>
<evidence type="ECO:0000256" key="8">
    <source>
        <dbReference type="ARBA" id="ARBA00022679"/>
    </source>
</evidence>
<dbReference type="SUPFAM" id="SSF75615">
    <property type="entry name" value="Siroheme synthase middle domains-like"/>
    <property type="match status" value="1"/>
</dbReference>
<dbReference type="InterPro" id="IPR006367">
    <property type="entry name" value="Sirohaem_synthase_N"/>
</dbReference>
<evidence type="ECO:0000256" key="11">
    <source>
        <dbReference type="ARBA" id="ARBA00022892"/>
    </source>
</evidence>
<dbReference type="Pfam" id="PF13241">
    <property type="entry name" value="NAD_binding_7"/>
    <property type="match status" value="1"/>
</dbReference>
<keyword evidence="15" id="KW-0456">Lyase</keyword>
<dbReference type="InterPro" id="IPR014777">
    <property type="entry name" value="4pyrrole_Mease_sub1"/>
</dbReference>
<evidence type="ECO:0000256" key="10">
    <source>
        <dbReference type="ARBA" id="ARBA00022824"/>
    </source>
</evidence>
<comment type="catalytic activity">
    <reaction evidence="18">
        <text>precorrin-2 + NAD(+) = sirohydrochlorin + NADH + 2 H(+)</text>
        <dbReference type="Rhea" id="RHEA:15613"/>
        <dbReference type="ChEBI" id="CHEBI:15378"/>
        <dbReference type="ChEBI" id="CHEBI:57540"/>
        <dbReference type="ChEBI" id="CHEBI:57945"/>
        <dbReference type="ChEBI" id="CHEBI:58351"/>
        <dbReference type="ChEBI" id="CHEBI:58827"/>
        <dbReference type="EC" id="1.3.1.76"/>
    </reaction>
</comment>
<keyword evidence="14" id="KW-0333">Golgi apparatus</keyword>
<dbReference type="PROSITE" id="PS00839">
    <property type="entry name" value="SUMT_1"/>
    <property type="match status" value="1"/>
</dbReference>
<dbReference type="InterPro" id="IPR028281">
    <property type="entry name" value="Sirohaem_synthase_central"/>
</dbReference>
<dbReference type="SUPFAM" id="SSF111126">
    <property type="entry name" value="Ligand-binding domain in the NO signalling and Golgi transport"/>
    <property type="match status" value="1"/>
</dbReference>
<organism evidence="24 25">
    <name type="scientific">Chytriomyces confervae</name>
    <dbReference type="NCBI Taxonomy" id="246404"/>
    <lineage>
        <taxon>Eukaryota</taxon>
        <taxon>Fungi</taxon>
        <taxon>Fungi incertae sedis</taxon>
        <taxon>Chytridiomycota</taxon>
        <taxon>Chytridiomycota incertae sedis</taxon>
        <taxon>Chytridiomycetes</taxon>
        <taxon>Chytridiales</taxon>
        <taxon>Chytriomycetaceae</taxon>
        <taxon>Chytriomyces</taxon>
    </lineage>
</organism>
<evidence type="ECO:0000259" key="22">
    <source>
        <dbReference type="Pfam" id="PF14823"/>
    </source>
</evidence>
<dbReference type="InterPro" id="IPR007194">
    <property type="entry name" value="TRAPP_component"/>
</dbReference>
<dbReference type="InterPro" id="IPR028162">
    <property type="entry name" value="Met8_C"/>
</dbReference>
<accession>A0A507FGP3</accession>
<evidence type="ECO:0000256" key="4">
    <source>
        <dbReference type="ARBA" id="ARBA00006218"/>
    </source>
</evidence>
<keyword evidence="6" id="KW-0169">Cobalamin biosynthesis</keyword>
<evidence type="ECO:0000256" key="18">
    <source>
        <dbReference type="ARBA" id="ARBA00047561"/>
    </source>
</evidence>
<dbReference type="InterPro" id="IPR024096">
    <property type="entry name" value="NO_sig/Golgi_transp_ligand-bd"/>
</dbReference>
<dbReference type="InterPro" id="IPR000878">
    <property type="entry name" value="4pyrrol_Mease"/>
</dbReference>
<dbReference type="FunFam" id="3.30.1380.20:FF:000001">
    <property type="entry name" value="Trafficking protein particle complex subunit BET3"/>
    <property type="match status" value="1"/>
</dbReference>
<dbReference type="Proteomes" id="UP000320333">
    <property type="component" value="Unassembled WGS sequence"/>
</dbReference>
<dbReference type="Gene3D" id="3.30.950.10">
    <property type="entry name" value="Methyltransferase, Cobalt-precorrin-4 Transmethylase, Domain 2"/>
    <property type="match status" value="1"/>
</dbReference>
<keyword evidence="12" id="KW-0560">Oxidoreductase</keyword>
<feature type="domain" description="Siroheme synthase central" evidence="23">
    <location>
        <begin position="352"/>
        <end position="375"/>
    </location>
</feature>
<dbReference type="FunFam" id="3.40.1010.10:FF:000001">
    <property type="entry name" value="Siroheme synthase"/>
    <property type="match status" value="1"/>
</dbReference>
<dbReference type="EMBL" id="QEAP01000081">
    <property type="protein sequence ID" value="TPX75424.1"/>
    <property type="molecule type" value="Genomic_DNA"/>
</dbReference>
<evidence type="ECO:0000256" key="9">
    <source>
        <dbReference type="ARBA" id="ARBA00022691"/>
    </source>
</evidence>
<dbReference type="Gene3D" id="3.40.1010.10">
    <property type="entry name" value="Cobalt-precorrin-4 Transmethylase, Domain 1"/>
    <property type="match status" value="1"/>
</dbReference>
<dbReference type="GO" id="GO:0032259">
    <property type="term" value="P:methylation"/>
    <property type="evidence" value="ECO:0007669"/>
    <property type="project" value="UniProtKB-KW"/>
</dbReference>
<evidence type="ECO:0000259" key="23">
    <source>
        <dbReference type="Pfam" id="PF14824"/>
    </source>
</evidence>
<evidence type="ECO:0000259" key="21">
    <source>
        <dbReference type="Pfam" id="PF00590"/>
    </source>
</evidence>
<evidence type="ECO:0000256" key="19">
    <source>
        <dbReference type="RuleBase" id="RU003960"/>
    </source>
</evidence>
<dbReference type="Gene3D" id="3.40.50.720">
    <property type="entry name" value="NAD(P)-binding Rossmann-like Domain"/>
    <property type="match status" value="1"/>
</dbReference>